<evidence type="ECO:0000313" key="4">
    <source>
        <dbReference type="Proteomes" id="UP001295444"/>
    </source>
</evidence>
<evidence type="ECO:0000313" key="2">
    <source>
        <dbReference type="EMBL" id="CAH2223492.1"/>
    </source>
</evidence>
<dbReference type="EMBL" id="OW240912">
    <property type="protein sequence ID" value="CAH2223493.1"/>
    <property type="molecule type" value="Genomic_DNA"/>
</dbReference>
<evidence type="ECO:0000256" key="1">
    <source>
        <dbReference type="SAM" id="MobiDB-lite"/>
    </source>
</evidence>
<sequence length="67" mass="7266">HSFFTAKLTGARPATVQSQDGDGSGDDREGSRPQSPHENMHIQGDIFQRMLVDMAAKIHSTVQTAIS</sequence>
<protein>
    <submittedName>
        <fullName evidence="2">Uncharacterized protein</fullName>
    </submittedName>
</protein>
<name>A0AAD1R417_PELCU</name>
<accession>A0AAD1R417</accession>
<feature type="region of interest" description="Disordered" evidence="1">
    <location>
        <begin position="1"/>
        <end position="42"/>
    </location>
</feature>
<dbReference type="AlphaFoldDB" id="A0AAD1R417"/>
<reference evidence="2" key="1">
    <citation type="submission" date="2022-03" db="EMBL/GenBank/DDBJ databases">
        <authorList>
            <person name="Alioto T."/>
            <person name="Alioto T."/>
            <person name="Gomez Garrido J."/>
        </authorList>
    </citation>
    <scope>NUCLEOTIDE SEQUENCE</scope>
</reference>
<gene>
    <name evidence="2" type="ORF">PECUL_23A021510</name>
    <name evidence="3" type="ORF">PECUL_23A061201</name>
</gene>
<evidence type="ECO:0000313" key="3">
    <source>
        <dbReference type="EMBL" id="CAH2223493.1"/>
    </source>
</evidence>
<feature type="non-terminal residue" evidence="2">
    <location>
        <position position="1"/>
    </location>
</feature>
<organism evidence="2 4">
    <name type="scientific">Pelobates cultripes</name>
    <name type="common">Western spadefoot toad</name>
    <dbReference type="NCBI Taxonomy" id="61616"/>
    <lineage>
        <taxon>Eukaryota</taxon>
        <taxon>Metazoa</taxon>
        <taxon>Chordata</taxon>
        <taxon>Craniata</taxon>
        <taxon>Vertebrata</taxon>
        <taxon>Euteleostomi</taxon>
        <taxon>Amphibia</taxon>
        <taxon>Batrachia</taxon>
        <taxon>Anura</taxon>
        <taxon>Pelobatoidea</taxon>
        <taxon>Pelobatidae</taxon>
        <taxon>Pelobates</taxon>
    </lineage>
</organism>
<keyword evidence="4" id="KW-1185">Reference proteome</keyword>
<dbReference type="EMBL" id="OW240912">
    <property type="protein sequence ID" value="CAH2223492.1"/>
    <property type="molecule type" value="Genomic_DNA"/>
</dbReference>
<feature type="non-terminal residue" evidence="2">
    <location>
        <position position="67"/>
    </location>
</feature>
<dbReference type="Proteomes" id="UP001295444">
    <property type="component" value="Chromosome 01"/>
</dbReference>
<proteinExistence type="predicted"/>